<protein>
    <recommendedName>
        <fullName evidence="3">BRCT domain-containing protein</fullName>
    </recommendedName>
</protein>
<dbReference type="PANTHER" id="PTHR13561:SF20">
    <property type="entry name" value="DNA TOPOISOMERASE 2-BINDING PROTEIN 1"/>
    <property type="match status" value="1"/>
</dbReference>
<evidence type="ECO:0000259" key="3">
    <source>
        <dbReference type="PROSITE" id="PS50172"/>
    </source>
</evidence>
<dbReference type="Pfam" id="PF00533">
    <property type="entry name" value="BRCT"/>
    <property type="match status" value="1"/>
</dbReference>
<feature type="region of interest" description="Disordered" evidence="2">
    <location>
        <begin position="679"/>
        <end position="711"/>
    </location>
</feature>
<feature type="compositionally biased region" description="Polar residues" evidence="2">
    <location>
        <begin position="340"/>
        <end position="349"/>
    </location>
</feature>
<sequence>MAHRRQNKSHKVPNVKLRPAHAVPPPAQPPLSASHDSGFDSAHDATQSFVDVCPRPFRGVVLCATGISDKTTLFKQAIELGAQPLNDLTDRVTHLLALESGSAKYKCALENRIPIMHPDWITDCYTVWLRGDDVNLAESIETHRLPIFADVVLCVTGIDDVSQRTDINRHVTEGGGSYVKNIERPVRVTHLLCTTGLDAMSEKMTYAAKFNQRKEASIHMVWEQWFWDSLRLGGRCDESRYDVSKPPPDRPATPARMRLFSPCVRPSDLPAQHAIAPQLQQHVRVRPLSPPRPSLPCRILSLDDEEPAAAKRVVAAVTKDMWSRMLRARGFGLQDGKLTRSPSKSQAPPSGNAPDPPSTDEGRARAQASEDGDEPPQAKPSMLASFRRTQSFAPQSKNASTPKPRQPFGRVPSSAVFAAPPVLLAQGGEELPVASSSKPTADAATHSKIFSGKTFRARGEARCAPVRQAVEESGGQLVSEESDEDVDFVLVRLVSGSKIFREELDTQERLKYRTECWLERCMFEERICPPEDHVSFVPIPVATPVDGTERISLSFSGLDESEACWTRRLARALGMNIAPSFSRRTTHLLCPSREGKKFDKAVEWSIPVVDMQWLENIVRTGVIFLQREASPPREGTLKGKGKAVEAPADPLVDVTNGISPLGDDDYASYFGEPVLLSNSSLADAPPRPAPKPDAGDVLLPETSDPSRELSEPLSLAELREDMLNTTIRSSSSPSPLKLPGSAGAVSPVKIPEEAEEALKAQLSSLLGKRQAASEEDVLPVARQKQRRVRPAKSKVRQSRIPSIGAFSRVNSRTSVTLEEGPVFTGDEDISMLVDAEPRAQEQRVTYFDPEQNDERVRLMRLLESQQKQEWEVALEAGEGGKGGKAASSKKTPVRGTRRSARTSRA</sequence>
<dbReference type="HOGENOM" id="CLU_007843_0_0_1"/>
<feature type="domain" description="BRCT" evidence="3">
    <location>
        <begin position="52"/>
        <end position="125"/>
    </location>
</feature>
<name>A0A0C3S513_PHLG1</name>
<feature type="region of interest" description="Disordered" evidence="2">
    <location>
        <begin position="333"/>
        <end position="412"/>
    </location>
</feature>
<dbReference type="PROSITE" id="PS50172">
    <property type="entry name" value="BRCT"/>
    <property type="match status" value="4"/>
</dbReference>
<feature type="compositionally biased region" description="Basic residues" evidence="2">
    <location>
        <begin position="891"/>
        <end position="905"/>
    </location>
</feature>
<dbReference type="STRING" id="745531.A0A0C3S513"/>
<dbReference type="InterPro" id="IPR059215">
    <property type="entry name" value="BRCT2_TopBP1-like"/>
</dbReference>
<dbReference type="InterPro" id="IPR036420">
    <property type="entry name" value="BRCT_dom_sf"/>
</dbReference>
<dbReference type="AlphaFoldDB" id="A0A0C3S513"/>
<dbReference type="EMBL" id="KN840449">
    <property type="protein sequence ID" value="KIP11001.1"/>
    <property type="molecule type" value="Genomic_DNA"/>
</dbReference>
<dbReference type="SUPFAM" id="SSF52113">
    <property type="entry name" value="BRCT domain"/>
    <property type="match status" value="3"/>
</dbReference>
<dbReference type="GO" id="GO:0006270">
    <property type="term" value="P:DNA replication initiation"/>
    <property type="evidence" value="ECO:0007669"/>
    <property type="project" value="TreeGrafter"/>
</dbReference>
<dbReference type="CDD" id="cd17731">
    <property type="entry name" value="BRCT_TopBP1_rpt2_like"/>
    <property type="match status" value="1"/>
</dbReference>
<evidence type="ECO:0000256" key="2">
    <source>
        <dbReference type="SAM" id="MobiDB-lite"/>
    </source>
</evidence>
<dbReference type="GO" id="GO:0033314">
    <property type="term" value="P:mitotic DNA replication checkpoint signaling"/>
    <property type="evidence" value="ECO:0007669"/>
    <property type="project" value="TreeGrafter"/>
</dbReference>
<gene>
    <name evidence="4" type="ORF">PHLGIDRAFT_64495</name>
</gene>
<reference evidence="4 5" key="1">
    <citation type="journal article" date="2014" name="PLoS Genet.">
        <title>Analysis of the Phlebiopsis gigantea genome, transcriptome and secretome provides insight into its pioneer colonization strategies of wood.</title>
        <authorList>
            <person name="Hori C."/>
            <person name="Ishida T."/>
            <person name="Igarashi K."/>
            <person name="Samejima M."/>
            <person name="Suzuki H."/>
            <person name="Master E."/>
            <person name="Ferreira P."/>
            <person name="Ruiz-Duenas F.J."/>
            <person name="Held B."/>
            <person name="Canessa P."/>
            <person name="Larrondo L.F."/>
            <person name="Schmoll M."/>
            <person name="Druzhinina I.S."/>
            <person name="Kubicek C.P."/>
            <person name="Gaskell J.A."/>
            <person name="Kersten P."/>
            <person name="St John F."/>
            <person name="Glasner J."/>
            <person name="Sabat G."/>
            <person name="Splinter BonDurant S."/>
            <person name="Syed K."/>
            <person name="Yadav J."/>
            <person name="Mgbeahuruike A.C."/>
            <person name="Kovalchuk A."/>
            <person name="Asiegbu F.O."/>
            <person name="Lackner G."/>
            <person name="Hoffmeister D."/>
            <person name="Rencoret J."/>
            <person name="Gutierrez A."/>
            <person name="Sun H."/>
            <person name="Lindquist E."/>
            <person name="Barry K."/>
            <person name="Riley R."/>
            <person name="Grigoriev I.V."/>
            <person name="Henrissat B."/>
            <person name="Kues U."/>
            <person name="Berka R.M."/>
            <person name="Martinez A.T."/>
            <person name="Covert S.F."/>
            <person name="Blanchette R.A."/>
            <person name="Cullen D."/>
        </authorList>
    </citation>
    <scope>NUCLEOTIDE SEQUENCE [LARGE SCALE GENOMIC DNA]</scope>
    <source>
        <strain evidence="4 5">11061_1 CR5-6</strain>
    </source>
</reference>
<dbReference type="GO" id="GO:0007095">
    <property type="term" value="P:mitotic G2 DNA damage checkpoint signaling"/>
    <property type="evidence" value="ECO:0007669"/>
    <property type="project" value="TreeGrafter"/>
</dbReference>
<dbReference type="InterPro" id="IPR001357">
    <property type="entry name" value="BRCT_dom"/>
</dbReference>
<accession>A0A0C3S513</accession>
<dbReference type="Proteomes" id="UP000053257">
    <property type="component" value="Unassembled WGS sequence"/>
</dbReference>
<feature type="domain" description="BRCT" evidence="3">
    <location>
        <begin position="143"/>
        <end position="243"/>
    </location>
</feature>
<organism evidence="4 5">
    <name type="scientific">Phlebiopsis gigantea (strain 11061_1 CR5-6)</name>
    <name type="common">White-rot fungus</name>
    <name type="synonym">Peniophora gigantea</name>
    <dbReference type="NCBI Taxonomy" id="745531"/>
    <lineage>
        <taxon>Eukaryota</taxon>
        <taxon>Fungi</taxon>
        <taxon>Dikarya</taxon>
        <taxon>Basidiomycota</taxon>
        <taxon>Agaricomycotina</taxon>
        <taxon>Agaricomycetes</taxon>
        <taxon>Polyporales</taxon>
        <taxon>Phanerochaetaceae</taxon>
        <taxon>Phlebiopsis</taxon>
    </lineage>
</organism>
<feature type="domain" description="BRCT" evidence="3">
    <location>
        <begin position="445"/>
        <end position="535"/>
    </location>
</feature>
<dbReference type="Gene3D" id="3.40.50.10190">
    <property type="entry name" value="BRCT domain"/>
    <property type="match status" value="4"/>
</dbReference>
<feature type="region of interest" description="Disordered" evidence="2">
    <location>
        <begin position="1"/>
        <end position="40"/>
    </location>
</feature>
<evidence type="ECO:0000256" key="1">
    <source>
        <dbReference type="ARBA" id="ARBA00022737"/>
    </source>
</evidence>
<dbReference type="Pfam" id="PF12738">
    <property type="entry name" value="PTCB-BRCT"/>
    <property type="match status" value="2"/>
</dbReference>
<feature type="compositionally biased region" description="Basic residues" evidence="2">
    <location>
        <begin position="1"/>
        <end position="13"/>
    </location>
</feature>
<keyword evidence="1" id="KW-0677">Repeat</keyword>
<dbReference type="PANTHER" id="PTHR13561">
    <property type="entry name" value="DNA REPLICATION REGULATOR DPB11-RELATED"/>
    <property type="match status" value="1"/>
</dbReference>
<dbReference type="OrthoDB" id="251770at2759"/>
<keyword evidence="5" id="KW-1185">Reference proteome</keyword>
<feature type="domain" description="BRCT" evidence="3">
    <location>
        <begin position="567"/>
        <end position="621"/>
    </location>
</feature>
<evidence type="ECO:0000313" key="4">
    <source>
        <dbReference type="EMBL" id="KIP11001.1"/>
    </source>
</evidence>
<feature type="region of interest" description="Disordered" evidence="2">
    <location>
        <begin position="875"/>
        <end position="905"/>
    </location>
</feature>
<feature type="compositionally biased region" description="Polar residues" evidence="2">
    <location>
        <begin position="387"/>
        <end position="403"/>
    </location>
</feature>
<proteinExistence type="predicted"/>
<evidence type="ECO:0000313" key="5">
    <source>
        <dbReference type="Proteomes" id="UP000053257"/>
    </source>
</evidence>
<dbReference type="SMART" id="SM00292">
    <property type="entry name" value="BRCT"/>
    <property type="match status" value="3"/>
</dbReference>